<reference evidence="4" key="2">
    <citation type="journal article" date="2023" name="IMA Fungus">
        <title>Comparative genomic study of the Penicillium genus elucidates a diverse pangenome and 15 lateral gene transfer events.</title>
        <authorList>
            <person name="Petersen C."/>
            <person name="Sorensen T."/>
            <person name="Nielsen M.R."/>
            <person name="Sondergaard T.E."/>
            <person name="Sorensen J.L."/>
            <person name="Fitzpatrick D.A."/>
            <person name="Frisvad J.C."/>
            <person name="Nielsen K.L."/>
        </authorList>
    </citation>
    <scope>NUCLEOTIDE SEQUENCE</scope>
    <source>
        <strain evidence="4">IBT 26290</strain>
    </source>
</reference>
<dbReference type="Gene3D" id="3.90.180.10">
    <property type="entry name" value="Medium-chain alcohol dehydrogenases, catalytic domain"/>
    <property type="match status" value="1"/>
</dbReference>
<keyword evidence="5" id="KW-1185">Reference proteome</keyword>
<evidence type="ECO:0000313" key="4">
    <source>
        <dbReference type="EMBL" id="KAJ5152648.1"/>
    </source>
</evidence>
<comment type="caution">
    <text evidence="4">The sequence shown here is derived from an EMBL/GenBank/DDBJ whole genome shotgun (WGS) entry which is preliminary data.</text>
</comment>
<dbReference type="GO" id="GO:0016651">
    <property type="term" value="F:oxidoreductase activity, acting on NAD(P)H"/>
    <property type="evidence" value="ECO:0007669"/>
    <property type="project" value="InterPro"/>
</dbReference>
<accession>A0A9W9LFJ1</accession>
<organism evidence="4 5">
    <name type="scientific">Penicillium canariense</name>
    <dbReference type="NCBI Taxonomy" id="189055"/>
    <lineage>
        <taxon>Eukaryota</taxon>
        <taxon>Fungi</taxon>
        <taxon>Dikarya</taxon>
        <taxon>Ascomycota</taxon>
        <taxon>Pezizomycotina</taxon>
        <taxon>Eurotiomycetes</taxon>
        <taxon>Eurotiomycetidae</taxon>
        <taxon>Eurotiales</taxon>
        <taxon>Aspergillaceae</taxon>
        <taxon>Penicillium</taxon>
    </lineage>
</organism>
<dbReference type="OrthoDB" id="3233595at2759"/>
<evidence type="ECO:0000259" key="3">
    <source>
        <dbReference type="Pfam" id="PF08240"/>
    </source>
</evidence>
<dbReference type="SUPFAM" id="SSF50129">
    <property type="entry name" value="GroES-like"/>
    <property type="match status" value="1"/>
</dbReference>
<dbReference type="AlphaFoldDB" id="A0A9W9LFJ1"/>
<dbReference type="Pfam" id="PF08240">
    <property type="entry name" value="ADH_N"/>
    <property type="match status" value="1"/>
</dbReference>
<sequence length="165" mass="18326">MKERFVDNALTVTVRDTEIPAPQPGQLLIRVVVSGTNPKDWKLPHWYPDVVLNQGDDPAGYIEAVGEGVLGFRKGDRVAGFHQILTPHGSYAEYAIAWAHTTFHVPENISLEEAATIPLAAFTAAASFTSLRFQVHLKSQPRLYSLTPIYKPIWSLNTLAHKKPL</sequence>
<feature type="domain" description="Alcohol dehydrogenase-like N-terminal" evidence="3">
    <location>
        <begin position="23"/>
        <end position="107"/>
    </location>
</feature>
<protein>
    <recommendedName>
        <fullName evidence="3">Alcohol dehydrogenase-like N-terminal domain-containing protein</fullName>
    </recommendedName>
</protein>
<dbReference type="PANTHER" id="PTHR45348:SF5">
    <property type="entry name" value="OXIDOREDUCTASE, PUTATIVE (AFU_ORTHOLOGUE AFUA_8G01420)-RELATED"/>
    <property type="match status" value="1"/>
</dbReference>
<dbReference type="PANTHER" id="PTHR45348">
    <property type="entry name" value="HYPOTHETICAL OXIDOREDUCTASE (EUROFUNG)"/>
    <property type="match status" value="1"/>
</dbReference>
<name>A0A9W9LFJ1_9EURO</name>
<evidence type="ECO:0000256" key="2">
    <source>
        <dbReference type="ARBA" id="ARBA00023002"/>
    </source>
</evidence>
<evidence type="ECO:0000256" key="1">
    <source>
        <dbReference type="ARBA" id="ARBA00008072"/>
    </source>
</evidence>
<dbReference type="Gene3D" id="3.40.50.720">
    <property type="entry name" value="NAD(P)-binding Rossmann-like Domain"/>
    <property type="match status" value="1"/>
</dbReference>
<dbReference type="InterPro" id="IPR047122">
    <property type="entry name" value="Trans-enoyl_RdTase-like"/>
</dbReference>
<proteinExistence type="inferred from homology"/>
<keyword evidence="2" id="KW-0560">Oxidoreductase</keyword>
<dbReference type="RefSeq" id="XP_056538956.1">
    <property type="nucleotide sequence ID" value="XM_056691250.1"/>
</dbReference>
<dbReference type="EMBL" id="JAPQKN010000007">
    <property type="protein sequence ID" value="KAJ5152648.1"/>
    <property type="molecule type" value="Genomic_DNA"/>
</dbReference>
<comment type="similarity">
    <text evidence="1">Belongs to the zinc-containing alcohol dehydrogenase family.</text>
</comment>
<evidence type="ECO:0000313" key="5">
    <source>
        <dbReference type="Proteomes" id="UP001149163"/>
    </source>
</evidence>
<dbReference type="GeneID" id="81430426"/>
<gene>
    <name evidence="4" type="ORF">N7482_009126</name>
</gene>
<reference evidence="4" key="1">
    <citation type="submission" date="2022-11" db="EMBL/GenBank/DDBJ databases">
        <authorList>
            <person name="Petersen C."/>
        </authorList>
    </citation>
    <scope>NUCLEOTIDE SEQUENCE</scope>
    <source>
        <strain evidence="4">IBT 26290</strain>
    </source>
</reference>
<dbReference type="InterPro" id="IPR013154">
    <property type="entry name" value="ADH-like_N"/>
</dbReference>
<dbReference type="Proteomes" id="UP001149163">
    <property type="component" value="Unassembled WGS sequence"/>
</dbReference>
<dbReference type="InterPro" id="IPR011032">
    <property type="entry name" value="GroES-like_sf"/>
</dbReference>